<evidence type="ECO:0000313" key="3">
    <source>
        <dbReference type="WBParaSite" id="TASK_0000275301-mRNA-1"/>
    </source>
</evidence>
<keyword evidence="2" id="KW-1185">Reference proteome</keyword>
<dbReference type="WBParaSite" id="TASK_0000275301-mRNA-1">
    <property type="protein sequence ID" value="TASK_0000275301-mRNA-1"/>
    <property type="gene ID" value="TASK_0000275301"/>
</dbReference>
<protein>
    <submittedName>
        <fullName evidence="1 3">Uncharacterized protein</fullName>
    </submittedName>
</protein>
<reference evidence="3" key="1">
    <citation type="submission" date="2017-02" db="UniProtKB">
        <authorList>
            <consortium name="WormBaseParasite"/>
        </authorList>
    </citation>
    <scope>IDENTIFICATION</scope>
</reference>
<reference evidence="1 2" key="2">
    <citation type="submission" date="2018-11" db="EMBL/GenBank/DDBJ databases">
        <authorList>
            <consortium name="Pathogen Informatics"/>
        </authorList>
    </citation>
    <scope>NUCLEOTIDE SEQUENCE [LARGE SCALE GENOMIC DNA]</scope>
</reference>
<dbReference type="Proteomes" id="UP000282613">
    <property type="component" value="Unassembled WGS sequence"/>
</dbReference>
<sequence length="88" mass="9579">MEGRQRLRDTLEDPLRQPIHVNLSSLVRKSISTTSNHLQQSGATAAAVLKWTSQDDSAATSTSSSPATSVQLSSRLLARAARIFEMKL</sequence>
<name>A0A0R3VZA9_TAEAS</name>
<proteinExistence type="predicted"/>
<evidence type="ECO:0000313" key="1">
    <source>
        <dbReference type="EMBL" id="VDK26067.1"/>
    </source>
</evidence>
<evidence type="ECO:0000313" key="2">
    <source>
        <dbReference type="Proteomes" id="UP000282613"/>
    </source>
</evidence>
<accession>A0A0R3VZA9</accession>
<gene>
    <name evidence="1" type="ORF">TASK_LOCUS2754</name>
</gene>
<dbReference type="AlphaFoldDB" id="A0A0R3VZA9"/>
<organism evidence="3">
    <name type="scientific">Taenia asiatica</name>
    <name type="common">Asian tapeworm</name>
    <dbReference type="NCBI Taxonomy" id="60517"/>
    <lineage>
        <taxon>Eukaryota</taxon>
        <taxon>Metazoa</taxon>
        <taxon>Spiralia</taxon>
        <taxon>Lophotrochozoa</taxon>
        <taxon>Platyhelminthes</taxon>
        <taxon>Cestoda</taxon>
        <taxon>Eucestoda</taxon>
        <taxon>Cyclophyllidea</taxon>
        <taxon>Taeniidae</taxon>
        <taxon>Taenia</taxon>
    </lineage>
</organism>
<dbReference type="EMBL" id="UYRS01002871">
    <property type="protein sequence ID" value="VDK26067.1"/>
    <property type="molecule type" value="Genomic_DNA"/>
</dbReference>